<accession>A0A329VGJ3</accession>
<dbReference type="RefSeq" id="WP_113025806.1">
    <property type="nucleotide sequence ID" value="NZ_CAWNWQ010000013.1"/>
</dbReference>
<protein>
    <submittedName>
        <fullName evidence="2">Plasmid stabilization protein ParE</fullName>
    </submittedName>
</protein>
<gene>
    <name evidence="2" type="ORF">CKY01_11550</name>
</gene>
<dbReference type="InterPro" id="IPR035093">
    <property type="entry name" value="RelE/ParE_toxin_dom_sf"/>
</dbReference>
<reference evidence="2 3" key="1">
    <citation type="journal article" date="2018" name="Int. J. Syst. Evol. Microbiol.">
        <title>Whole-genome-based revisit of Photorhabdus phylogeny: proposal for the elevation of most Photorhabdus subspecies to the species level and description of one novel species Photorhabdus bodei sp. nov., and one novel subspecies Photorhabdus laumondii subsp. clarkei subsp. nov.</title>
        <authorList>
            <person name="Machado R.A.R."/>
            <person name="Wuthrich D."/>
            <person name="Kuhnert P."/>
            <person name="Arce C.C.M."/>
            <person name="Thonen L."/>
            <person name="Ruiz C."/>
            <person name="Zhang X."/>
            <person name="Robert C.A.M."/>
            <person name="Karimi J."/>
            <person name="Kamali S."/>
            <person name="Ma J."/>
            <person name="Bruggmann R."/>
            <person name="Erb M."/>
        </authorList>
    </citation>
    <scope>NUCLEOTIDE SEQUENCE [LARGE SCALE GENOMIC DNA]</scope>
    <source>
        <strain evidence="2 3">BOJ-47</strain>
    </source>
</reference>
<dbReference type="Pfam" id="PF05016">
    <property type="entry name" value="ParE_toxin"/>
    <property type="match status" value="1"/>
</dbReference>
<dbReference type="AlphaFoldDB" id="A0A329VGJ3"/>
<dbReference type="InterPro" id="IPR007712">
    <property type="entry name" value="RelE/ParE_toxin"/>
</dbReference>
<evidence type="ECO:0000313" key="3">
    <source>
        <dbReference type="Proteomes" id="UP000250870"/>
    </source>
</evidence>
<dbReference type="EMBL" id="NSCI01000013">
    <property type="protein sequence ID" value="RAW90832.1"/>
    <property type="molecule type" value="Genomic_DNA"/>
</dbReference>
<evidence type="ECO:0000256" key="1">
    <source>
        <dbReference type="ARBA" id="ARBA00022649"/>
    </source>
</evidence>
<name>A0A329VGJ3_9GAMM</name>
<organism evidence="2 3">
    <name type="scientific">Photorhabdus laumondii subsp. clarkei</name>
    <dbReference type="NCBI Taxonomy" id="2029685"/>
    <lineage>
        <taxon>Bacteria</taxon>
        <taxon>Pseudomonadati</taxon>
        <taxon>Pseudomonadota</taxon>
        <taxon>Gammaproteobacteria</taxon>
        <taxon>Enterobacterales</taxon>
        <taxon>Morganellaceae</taxon>
        <taxon>Photorhabdus</taxon>
    </lineage>
</organism>
<comment type="caution">
    <text evidence="2">The sequence shown here is derived from an EMBL/GenBank/DDBJ whole genome shotgun (WGS) entry which is preliminary data.</text>
</comment>
<dbReference type="Gene3D" id="3.30.2310.20">
    <property type="entry name" value="RelE-like"/>
    <property type="match status" value="1"/>
</dbReference>
<evidence type="ECO:0000313" key="2">
    <source>
        <dbReference type="EMBL" id="RAW90832.1"/>
    </source>
</evidence>
<proteinExistence type="predicted"/>
<keyword evidence="1" id="KW-1277">Toxin-antitoxin system</keyword>
<dbReference type="Proteomes" id="UP000250870">
    <property type="component" value="Unassembled WGS sequence"/>
</dbReference>
<sequence length="109" mass="12581">MSSKTFFLKPKAEQDLEAIFECSYQEFGLEKAYQYIKNIDKAFHTLAEAPRLARNYNHVRLGLKASSVASHIIFFRLIANGIRISNDRVLRFNRVKNHLTRAEHLALAS</sequence>